<organism evidence="2 3">
    <name type="scientific">Durusdinium trenchii</name>
    <dbReference type="NCBI Taxonomy" id="1381693"/>
    <lineage>
        <taxon>Eukaryota</taxon>
        <taxon>Sar</taxon>
        <taxon>Alveolata</taxon>
        <taxon>Dinophyceae</taxon>
        <taxon>Suessiales</taxon>
        <taxon>Symbiodiniaceae</taxon>
        <taxon>Durusdinium</taxon>
    </lineage>
</organism>
<accession>A0ABP0L8H7</accession>
<protein>
    <submittedName>
        <fullName evidence="2">Uncharacterized protein</fullName>
    </submittedName>
</protein>
<reference evidence="2 3" key="1">
    <citation type="submission" date="2024-02" db="EMBL/GenBank/DDBJ databases">
        <authorList>
            <person name="Chen Y."/>
            <person name="Shah S."/>
            <person name="Dougan E. K."/>
            <person name="Thang M."/>
            <person name="Chan C."/>
        </authorList>
    </citation>
    <scope>NUCLEOTIDE SEQUENCE [LARGE SCALE GENOMIC DNA]</scope>
</reference>
<evidence type="ECO:0000313" key="3">
    <source>
        <dbReference type="Proteomes" id="UP001642464"/>
    </source>
</evidence>
<dbReference type="Proteomes" id="UP001642464">
    <property type="component" value="Unassembled WGS sequence"/>
</dbReference>
<gene>
    <name evidence="2" type="ORF">SCF082_LOCUS21047</name>
</gene>
<comment type="caution">
    <text evidence="2">The sequence shown here is derived from an EMBL/GenBank/DDBJ whole genome shotgun (WGS) entry which is preliminary data.</text>
</comment>
<sequence>MPHVRRADHCFMLKFEEAEAACRAYEDLGLRVFFAPMLNDDAVLYENYVPVALDAEERNAQGQGGGLGPEGRWRTTSGPSNEAKCQANLALWEDGRILKPAKVERKHPGVSVAGQCWCFNARRVKIHLLYLDLESGVCKSYHLPAARTLFSRKRKADVKGSLEEVEV</sequence>
<name>A0ABP0L8H7_9DINO</name>
<evidence type="ECO:0000256" key="1">
    <source>
        <dbReference type="SAM" id="MobiDB-lite"/>
    </source>
</evidence>
<dbReference type="EMBL" id="CAXAMM010014891">
    <property type="protein sequence ID" value="CAK9034893.1"/>
    <property type="molecule type" value="Genomic_DNA"/>
</dbReference>
<feature type="region of interest" description="Disordered" evidence="1">
    <location>
        <begin position="59"/>
        <end position="79"/>
    </location>
</feature>
<keyword evidence="3" id="KW-1185">Reference proteome</keyword>
<proteinExistence type="predicted"/>
<evidence type="ECO:0000313" key="2">
    <source>
        <dbReference type="EMBL" id="CAK9034893.1"/>
    </source>
</evidence>